<feature type="region of interest" description="Disordered" evidence="1">
    <location>
        <begin position="124"/>
        <end position="170"/>
    </location>
</feature>
<feature type="compositionally biased region" description="Polar residues" evidence="1">
    <location>
        <begin position="158"/>
        <end position="170"/>
    </location>
</feature>
<name>A0A6J5LFR7_9CAUD</name>
<evidence type="ECO:0000313" key="2">
    <source>
        <dbReference type="EMBL" id="CAB4130489.1"/>
    </source>
</evidence>
<protein>
    <submittedName>
        <fullName evidence="2">Uncharacterized protein</fullName>
    </submittedName>
</protein>
<reference evidence="2" key="1">
    <citation type="submission" date="2020-04" db="EMBL/GenBank/DDBJ databases">
        <authorList>
            <person name="Chiriac C."/>
            <person name="Salcher M."/>
            <person name="Ghai R."/>
            <person name="Kavagutti S V."/>
        </authorList>
    </citation>
    <scope>NUCLEOTIDE SEQUENCE</scope>
</reference>
<accession>A0A6J5LFR7</accession>
<sequence>MGYASQAGRARTSATSPQAHAICDRCGFRYNHVDLRWQFDWAGASLINKRLLVCTPCNDVPQEQLRAIVIPADPVPIQNPRIQDFVTAEQNTRTTSGANTVDPVTGIPVIRGATRITQTYNTRVTQQTGEPPGGLNTQPGTSEFVPDEAGGNDPGLPYNNTTVPETGPLT</sequence>
<organism evidence="2">
    <name type="scientific">uncultured Caudovirales phage</name>
    <dbReference type="NCBI Taxonomy" id="2100421"/>
    <lineage>
        <taxon>Viruses</taxon>
        <taxon>Duplodnaviria</taxon>
        <taxon>Heunggongvirae</taxon>
        <taxon>Uroviricota</taxon>
        <taxon>Caudoviricetes</taxon>
        <taxon>Peduoviridae</taxon>
        <taxon>Maltschvirus</taxon>
        <taxon>Maltschvirus maltsch</taxon>
    </lineage>
</organism>
<evidence type="ECO:0000256" key="1">
    <source>
        <dbReference type="SAM" id="MobiDB-lite"/>
    </source>
</evidence>
<dbReference type="EMBL" id="LR796242">
    <property type="protein sequence ID" value="CAB4130489.1"/>
    <property type="molecule type" value="Genomic_DNA"/>
</dbReference>
<gene>
    <name evidence="2" type="ORF">UFOVP120_2</name>
</gene>
<feature type="compositionally biased region" description="Polar residues" evidence="1">
    <location>
        <begin position="124"/>
        <end position="141"/>
    </location>
</feature>
<proteinExistence type="predicted"/>